<dbReference type="Proteomes" id="UP001501020">
    <property type="component" value="Unassembled WGS sequence"/>
</dbReference>
<evidence type="ECO:0000313" key="2">
    <source>
        <dbReference type="EMBL" id="GAA2153495.1"/>
    </source>
</evidence>
<accession>A0ABN3A3Z4</accession>
<sequence length="54" mass="5250">MGTADAPDAADAGGVVAAEGLACLPSQPDSSRDDTMTRAEADEIEVAGRGMGAA</sequence>
<evidence type="ECO:0000313" key="3">
    <source>
        <dbReference type="Proteomes" id="UP001501020"/>
    </source>
</evidence>
<gene>
    <name evidence="2" type="ORF">GCM10009727_59950</name>
</gene>
<keyword evidence="3" id="KW-1185">Reference proteome</keyword>
<comment type="caution">
    <text evidence="2">The sequence shown here is derived from an EMBL/GenBank/DDBJ whole genome shotgun (WGS) entry which is preliminary data.</text>
</comment>
<reference evidence="2 3" key="1">
    <citation type="journal article" date="2019" name="Int. J. Syst. Evol. Microbiol.">
        <title>The Global Catalogue of Microorganisms (GCM) 10K type strain sequencing project: providing services to taxonomists for standard genome sequencing and annotation.</title>
        <authorList>
            <consortium name="The Broad Institute Genomics Platform"/>
            <consortium name="The Broad Institute Genome Sequencing Center for Infectious Disease"/>
            <person name="Wu L."/>
            <person name="Ma J."/>
        </authorList>
    </citation>
    <scope>NUCLEOTIDE SEQUENCE [LARGE SCALE GENOMIC DNA]</scope>
    <source>
        <strain evidence="2 3">JCM 13850</strain>
    </source>
</reference>
<dbReference type="EMBL" id="BAAAMR010000062">
    <property type="protein sequence ID" value="GAA2153495.1"/>
    <property type="molecule type" value="Genomic_DNA"/>
</dbReference>
<protein>
    <submittedName>
        <fullName evidence="2">Uncharacterized protein</fullName>
    </submittedName>
</protein>
<organism evidence="2 3">
    <name type="scientific">Actinomadura napierensis</name>
    <dbReference type="NCBI Taxonomy" id="267854"/>
    <lineage>
        <taxon>Bacteria</taxon>
        <taxon>Bacillati</taxon>
        <taxon>Actinomycetota</taxon>
        <taxon>Actinomycetes</taxon>
        <taxon>Streptosporangiales</taxon>
        <taxon>Thermomonosporaceae</taxon>
        <taxon>Actinomadura</taxon>
    </lineage>
</organism>
<evidence type="ECO:0000256" key="1">
    <source>
        <dbReference type="SAM" id="MobiDB-lite"/>
    </source>
</evidence>
<name>A0ABN3A3Z4_9ACTN</name>
<feature type="compositionally biased region" description="Basic and acidic residues" evidence="1">
    <location>
        <begin position="30"/>
        <end position="41"/>
    </location>
</feature>
<feature type="region of interest" description="Disordered" evidence="1">
    <location>
        <begin position="20"/>
        <end position="54"/>
    </location>
</feature>
<proteinExistence type="predicted"/>